<name>A0A7G9Z3L9_9EURY</name>
<evidence type="ECO:0000259" key="2">
    <source>
        <dbReference type="Pfam" id="PF11984"/>
    </source>
</evidence>
<protein>
    <recommendedName>
        <fullName evidence="2">Methanolan biosynthesis EpsI domain-containing protein</fullName>
    </recommendedName>
</protein>
<keyword evidence="1" id="KW-0812">Transmembrane</keyword>
<dbReference type="AlphaFoldDB" id="A0A7G9Z3L9"/>
<dbReference type="InterPro" id="IPR014263">
    <property type="entry name" value="Methanolan_biosynth_EpsI"/>
</dbReference>
<dbReference type="EMBL" id="MT631596">
    <property type="protein sequence ID" value="QNO54853.1"/>
    <property type="molecule type" value="Genomic_DNA"/>
</dbReference>
<evidence type="ECO:0000313" key="3">
    <source>
        <dbReference type="EMBL" id="QNO54853.1"/>
    </source>
</evidence>
<feature type="transmembrane region" description="Helical" evidence="1">
    <location>
        <begin position="261"/>
        <end position="280"/>
    </location>
</feature>
<organism evidence="3">
    <name type="scientific">Candidatus Methanophaga sp. ANME-1 ERB7</name>
    <dbReference type="NCBI Taxonomy" id="2759913"/>
    <lineage>
        <taxon>Archaea</taxon>
        <taxon>Methanobacteriati</taxon>
        <taxon>Methanobacteriota</taxon>
        <taxon>Stenosarchaea group</taxon>
        <taxon>Methanomicrobia</taxon>
        <taxon>Candidatus Methanophagales</taxon>
        <taxon>Candidatus Methanophagaceae</taxon>
        <taxon>Candidatus Methanophaga</taxon>
    </lineage>
</organism>
<keyword evidence="1" id="KW-0472">Membrane</keyword>
<accession>A0A7G9Z3L9</accession>
<keyword evidence="1" id="KW-1133">Transmembrane helix</keyword>
<proteinExistence type="predicted"/>
<feature type="domain" description="Methanolan biosynthesis EpsI" evidence="2">
    <location>
        <begin position="56"/>
        <end position="144"/>
    </location>
</feature>
<gene>
    <name evidence="3" type="ORF">GHJHFCIO_00003</name>
</gene>
<evidence type="ECO:0000256" key="1">
    <source>
        <dbReference type="SAM" id="Phobius"/>
    </source>
</evidence>
<sequence length="290" mass="33048">MRSFLEEYSRVIGLILLVFVIILVFSTPSMILARTITTIDTELSYASDDAMPVRTKMDFGNNEHLQKFPEQLGNWTAYEYNTTGLAERLNADVMLMRAYSHPKYYQPVFFLIMQSNNRSSFHPPIVCYPALGYTIKEEGIAEVPVHNVSWAAGFWRSEEYEREHGLVFNGTIAAKKLIVTKESKEEGKVTERRVVLYFYVKETFASNIVTMVRISALAPRNGSYEGILNRTKEFMGDTVPHLFEVQKEDPILLTVFSSGPAAGKVAIVMLFLVPLAFIFYPSISNRLKKR</sequence>
<reference evidence="3" key="1">
    <citation type="submission" date="2020-06" db="EMBL/GenBank/DDBJ databases">
        <title>Unique genomic features of the anaerobic methanotrophic archaea.</title>
        <authorList>
            <person name="Chadwick G.L."/>
            <person name="Skennerton C.T."/>
            <person name="Laso-Perez R."/>
            <person name="Leu A.O."/>
            <person name="Speth D.R."/>
            <person name="Yu H."/>
            <person name="Morgan-Lang C."/>
            <person name="Hatzenpichler R."/>
            <person name="Goudeau D."/>
            <person name="Malmstrom R."/>
            <person name="Brazelton W.J."/>
            <person name="Woyke T."/>
            <person name="Hallam S.J."/>
            <person name="Tyson G.W."/>
            <person name="Wegener G."/>
            <person name="Boetius A."/>
            <person name="Orphan V."/>
        </authorList>
    </citation>
    <scope>NUCLEOTIDE SEQUENCE</scope>
</reference>
<dbReference type="Pfam" id="PF11984">
    <property type="entry name" value="DUF3485"/>
    <property type="match status" value="1"/>
</dbReference>